<protein>
    <submittedName>
        <fullName evidence="3">Amidase</fullName>
    </submittedName>
</protein>
<dbReference type="Pfam" id="PF01425">
    <property type="entry name" value="Amidase"/>
    <property type="match status" value="1"/>
</dbReference>
<dbReference type="InterPro" id="IPR023631">
    <property type="entry name" value="Amidase_dom"/>
</dbReference>
<reference evidence="3 4" key="1">
    <citation type="submission" date="2019-01" db="EMBL/GenBank/DDBJ databases">
        <authorList>
            <person name="Li J."/>
        </authorList>
    </citation>
    <scope>NUCLEOTIDE SEQUENCE [LARGE SCALE GENOMIC DNA]</scope>
    <source>
        <strain evidence="3 4">CGMCC 4.7180</strain>
    </source>
</reference>
<dbReference type="Gene3D" id="3.90.1300.10">
    <property type="entry name" value="Amidase signature (AS) domain"/>
    <property type="match status" value="1"/>
</dbReference>
<name>A0A4Q2J4P0_9MICO</name>
<sequence length="151" mass="16314">GAAGIPVPDGEEESLEPLTRWLVARGRERTAGELAEALGWLAGFERRTIARFSAVDVVLTPALAQTPRPVGWYDADDAEENFAQQVRFTPYTSFVNVAGLPALTVPVHDTDAGLPMGVQLIGRPGGEATLFALAAQLERAARRGRRRPPVW</sequence>
<dbReference type="InterPro" id="IPR000120">
    <property type="entry name" value="Amidase"/>
</dbReference>
<keyword evidence="4" id="KW-1185">Reference proteome</keyword>
<dbReference type="GO" id="GO:0003824">
    <property type="term" value="F:catalytic activity"/>
    <property type="evidence" value="ECO:0007669"/>
    <property type="project" value="InterPro"/>
</dbReference>
<comment type="caution">
    <text evidence="3">The sequence shown here is derived from an EMBL/GenBank/DDBJ whole genome shotgun (WGS) entry which is preliminary data.</text>
</comment>
<comment type="similarity">
    <text evidence="1">Belongs to the amidase family.</text>
</comment>
<dbReference type="AlphaFoldDB" id="A0A4Q2J4P0"/>
<dbReference type="RefSeq" id="WP_242492442.1">
    <property type="nucleotide sequence ID" value="NZ_SDPL01000636.1"/>
</dbReference>
<organism evidence="3 4">
    <name type="scientific">Agromyces binzhouensis</name>
    <dbReference type="NCBI Taxonomy" id="1817495"/>
    <lineage>
        <taxon>Bacteria</taxon>
        <taxon>Bacillati</taxon>
        <taxon>Actinomycetota</taxon>
        <taxon>Actinomycetes</taxon>
        <taxon>Micrococcales</taxon>
        <taxon>Microbacteriaceae</taxon>
        <taxon>Agromyces</taxon>
    </lineage>
</organism>
<feature type="domain" description="Amidase" evidence="2">
    <location>
        <begin position="34"/>
        <end position="130"/>
    </location>
</feature>
<dbReference type="Proteomes" id="UP000292881">
    <property type="component" value="Unassembled WGS sequence"/>
</dbReference>
<evidence type="ECO:0000256" key="1">
    <source>
        <dbReference type="ARBA" id="ARBA00009199"/>
    </source>
</evidence>
<evidence type="ECO:0000313" key="3">
    <source>
        <dbReference type="EMBL" id="RXZ40207.1"/>
    </source>
</evidence>
<proteinExistence type="inferred from homology"/>
<dbReference type="SUPFAM" id="SSF75304">
    <property type="entry name" value="Amidase signature (AS) enzymes"/>
    <property type="match status" value="1"/>
</dbReference>
<dbReference type="EMBL" id="SDPL01000636">
    <property type="protein sequence ID" value="RXZ40207.1"/>
    <property type="molecule type" value="Genomic_DNA"/>
</dbReference>
<dbReference type="PANTHER" id="PTHR11895:SF7">
    <property type="entry name" value="GLUTAMYL-TRNA(GLN) AMIDOTRANSFERASE SUBUNIT A, MITOCHONDRIAL"/>
    <property type="match status" value="1"/>
</dbReference>
<feature type="non-terminal residue" evidence="3">
    <location>
        <position position="1"/>
    </location>
</feature>
<gene>
    <name evidence="3" type="ORF">ESO86_17310</name>
</gene>
<evidence type="ECO:0000313" key="4">
    <source>
        <dbReference type="Proteomes" id="UP000292881"/>
    </source>
</evidence>
<accession>A0A4Q2J4P0</accession>
<evidence type="ECO:0000259" key="2">
    <source>
        <dbReference type="Pfam" id="PF01425"/>
    </source>
</evidence>
<dbReference type="PANTHER" id="PTHR11895">
    <property type="entry name" value="TRANSAMIDASE"/>
    <property type="match status" value="1"/>
</dbReference>
<dbReference type="InterPro" id="IPR036928">
    <property type="entry name" value="AS_sf"/>
</dbReference>